<gene>
    <name evidence="4" type="ORF">E5Z56_04450</name>
</gene>
<dbReference type="AlphaFoldDB" id="A0A4P8XWZ3"/>
<proteinExistence type="predicted"/>
<keyword evidence="2" id="KW-0472">Membrane</keyword>
<dbReference type="KEGG" id="ruj:E5Z56_04450"/>
<feature type="transmembrane region" description="Helical" evidence="2">
    <location>
        <begin position="58"/>
        <end position="82"/>
    </location>
</feature>
<dbReference type="OrthoDB" id="1863469at2"/>
<dbReference type="RefSeq" id="WP_138156712.1">
    <property type="nucleotide sequence ID" value="NZ_CP039381.1"/>
</dbReference>
<evidence type="ECO:0000259" key="3">
    <source>
        <dbReference type="Pfam" id="PF23357"/>
    </source>
</evidence>
<evidence type="ECO:0000256" key="1">
    <source>
        <dbReference type="SAM" id="MobiDB-lite"/>
    </source>
</evidence>
<dbReference type="Pfam" id="PF23357">
    <property type="entry name" value="DUF7088"/>
    <property type="match status" value="1"/>
</dbReference>
<dbReference type="Proteomes" id="UP000301475">
    <property type="component" value="Chromosome"/>
</dbReference>
<protein>
    <recommendedName>
        <fullName evidence="3">DUF7088 domain-containing protein</fullName>
    </recommendedName>
</protein>
<evidence type="ECO:0000256" key="2">
    <source>
        <dbReference type="SAM" id="Phobius"/>
    </source>
</evidence>
<feature type="domain" description="DUF7088" evidence="3">
    <location>
        <begin position="96"/>
        <end position="179"/>
    </location>
</feature>
<dbReference type="InterPro" id="IPR055396">
    <property type="entry name" value="DUF7088"/>
</dbReference>
<accession>A0A4P8XWZ3</accession>
<organism evidence="4 5">
    <name type="scientific">Ruminococcus bovis</name>
    <dbReference type="NCBI Taxonomy" id="2564099"/>
    <lineage>
        <taxon>Bacteria</taxon>
        <taxon>Bacillati</taxon>
        <taxon>Bacillota</taxon>
        <taxon>Clostridia</taxon>
        <taxon>Eubacteriales</taxon>
        <taxon>Oscillospiraceae</taxon>
        <taxon>Ruminococcus</taxon>
    </lineage>
</organism>
<feature type="region of interest" description="Disordered" evidence="1">
    <location>
        <begin position="17"/>
        <end position="37"/>
    </location>
</feature>
<evidence type="ECO:0000313" key="5">
    <source>
        <dbReference type="Proteomes" id="UP000301475"/>
    </source>
</evidence>
<evidence type="ECO:0000313" key="4">
    <source>
        <dbReference type="EMBL" id="QCT06659.1"/>
    </source>
</evidence>
<name>A0A4P8XWZ3_9FIRM</name>
<sequence length="551" mass="60270">MSKKNKKEDFLATEIEKDIKADETSTDEATEKEETSDVEVKKQSKIKKILHSRKFSKGWLSIAIIAVFLACVVAVNIIASVLEDKFPSLSVDITNSNMYQLQDDTKKLCKNVNQDIDIYLLTDEDTFTSYDSSFGVAYFSQANQFFKEIASLNKHITFKYEDTSSNPSFAKKYSNLNLTTSGSSTICVIDAGNDRYKGLTMEDLFETENDSSTGYTTIKSSKVEQQVCTAILGLTKKNAAKACFITSSGVGSEKTSSSGSTAYSALKKLLENQAYETTTVDLDSNSKVPSDCDILLFVAPTSDISEQALKKVTSFLNTAKKSNKTFVYVPAPMAIENGTPNMDSFLEEQGMKVESNWIYEQDNNYITSIAPSDHRLSTYDYDDSTFTDGIDSNTRVAMGDTWNITLTKGSSAKVLLKSSTKADLLPSDAKSTDDVKDGTGKALNGAVINQSEVSDGVNKNVVVIGSYYAVSTDFLTGYTQFNNSTYFTNMFNVLTENDSETVTINSASASDTSLGLEAASDALFPTILFVGIIPIGVLILGIVIWAVRRKK</sequence>
<keyword evidence="2" id="KW-0812">Transmembrane</keyword>
<dbReference type="EMBL" id="CP039381">
    <property type="protein sequence ID" value="QCT06659.1"/>
    <property type="molecule type" value="Genomic_DNA"/>
</dbReference>
<reference evidence="4 5" key="1">
    <citation type="submission" date="2019-04" db="EMBL/GenBank/DDBJ databases">
        <authorList>
            <person name="Embree M."/>
            <person name="Gaffney J.R."/>
        </authorList>
    </citation>
    <scope>NUCLEOTIDE SEQUENCE [LARGE SCALE GENOMIC DNA]</scope>
    <source>
        <strain evidence="4 5">JE7A12</strain>
    </source>
</reference>
<keyword evidence="2" id="KW-1133">Transmembrane helix</keyword>
<feature type="transmembrane region" description="Helical" evidence="2">
    <location>
        <begin position="522"/>
        <end position="547"/>
    </location>
</feature>
<keyword evidence="5" id="KW-1185">Reference proteome</keyword>